<dbReference type="OrthoDB" id="110024at2759"/>
<dbReference type="InterPro" id="IPR018253">
    <property type="entry name" value="DnaJ_domain_CS"/>
</dbReference>
<organism evidence="3 4">
    <name type="scientific">[Candida] railenensis</name>
    <dbReference type="NCBI Taxonomy" id="45579"/>
    <lineage>
        <taxon>Eukaryota</taxon>
        <taxon>Fungi</taxon>
        <taxon>Dikarya</taxon>
        <taxon>Ascomycota</taxon>
        <taxon>Saccharomycotina</taxon>
        <taxon>Pichiomycetes</taxon>
        <taxon>Debaryomycetaceae</taxon>
        <taxon>Kurtzmaniella</taxon>
    </lineage>
</organism>
<reference evidence="3" key="1">
    <citation type="submission" date="2022-03" db="EMBL/GenBank/DDBJ databases">
        <authorList>
            <person name="Legras J.-L."/>
            <person name="Devillers H."/>
            <person name="Grondin C."/>
        </authorList>
    </citation>
    <scope>NUCLEOTIDE SEQUENCE</scope>
    <source>
        <strain evidence="3">CLIB 1423</strain>
    </source>
</reference>
<protein>
    <recommendedName>
        <fullName evidence="2">J domain-containing protein</fullName>
    </recommendedName>
</protein>
<feature type="region of interest" description="Disordered" evidence="1">
    <location>
        <begin position="257"/>
        <end position="287"/>
    </location>
</feature>
<dbReference type="GO" id="GO:0005737">
    <property type="term" value="C:cytoplasm"/>
    <property type="evidence" value="ECO:0007669"/>
    <property type="project" value="TreeGrafter"/>
</dbReference>
<dbReference type="PANTHER" id="PTHR44144:SF1">
    <property type="entry name" value="DNAJ HOMOLOG SUBFAMILY C MEMBER 9"/>
    <property type="match status" value="1"/>
</dbReference>
<dbReference type="InterPro" id="IPR056453">
    <property type="entry name" value="HTH_DNAJC9"/>
</dbReference>
<dbReference type="InterPro" id="IPR001623">
    <property type="entry name" value="DnaJ_domain"/>
</dbReference>
<dbReference type="CDD" id="cd06257">
    <property type="entry name" value="DnaJ"/>
    <property type="match status" value="1"/>
</dbReference>
<accession>A0A9P0VZ13</accession>
<sequence length="287" mass="33364">MGIPFNDIDPYEVLEVSKTATPIEIKKSYKKLCLKYHPDKLAQSNQDVDQDNEIFPKLQFAYSILSDSSKRQRYDNTGSLSESADLDDSDFSWKDFFDSINEGITIDMIEEDKLIYQGSNEEKMDILQNFTFYDGDFLKIFECIPHLEFDEQQEERVFHIVEEGLNSGEIELDKVGERTWNKYVKSRKTKVKQMLKKLSKEAKEAAELEKKIRNEHGNRRGSKKSIVGGSESDLKSLIQSRRNDRFEGLIEKLESKYGASKKGKKRKGGDDIDDEEFERIQRGLKRK</sequence>
<dbReference type="GO" id="GO:0005634">
    <property type="term" value="C:nucleus"/>
    <property type="evidence" value="ECO:0007669"/>
    <property type="project" value="TreeGrafter"/>
</dbReference>
<dbReference type="InterPro" id="IPR036869">
    <property type="entry name" value="J_dom_sf"/>
</dbReference>
<dbReference type="Pfam" id="PF00226">
    <property type="entry name" value="DnaJ"/>
    <property type="match status" value="1"/>
</dbReference>
<dbReference type="EMBL" id="CAKXYY010000011">
    <property type="protein sequence ID" value="CAH2353499.1"/>
    <property type="molecule type" value="Genomic_DNA"/>
</dbReference>
<dbReference type="Proteomes" id="UP000837801">
    <property type="component" value="Unassembled WGS sequence"/>
</dbReference>
<dbReference type="GO" id="GO:0031072">
    <property type="term" value="F:heat shock protein binding"/>
    <property type="evidence" value="ECO:0007669"/>
    <property type="project" value="TreeGrafter"/>
</dbReference>
<dbReference type="PROSITE" id="PS00636">
    <property type="entry name" value="DNAJ_1"/>
    <property type="match status" value="1"/>
</dbReference>
<dbReference type="AlphaFoldDB" id="A0A9P0VZ13"/>
<feature type="domain" description="J" evidence="2">
    <location>
        <begin position="9"/>
        <end position="78"/>
    </location>
</feature>
<dbReference type="SUPFAM" id="SSF46565">
    <property type="entry name" value="Chaperone J-domain"/>
    <property type="match status" value="1"/>
</dbReference>
<dbReference type="Gene3D" id="1.10.287.110">
    <property type="entry name" value="DnaJ domain"/>
    <property type="match status" value="1"/>
</dbReference>
<feature type="region of interest" description="Disordered" evidence="1">
    <location>
        <begin position="213"/>
        <end position="235"/>
    </location>
</feature>
<evidence type="ECO:0000259" key="2">
    <source>
        <dbReference type="PROSITE" id="PS50076"/>
    </source>
</evidence>
<comment type="caution">
    <text evidence="3">The sequence shown here is derived from an EMBL/GenBank/DDBJ whole genome shotgun (WGS) entry which is preliminary data.</text>
</comment>
<dbReference type="Pfam" id="PF23302">
    <property type="entry name" value="HTH_DNAJC9"/>
    <property type="match status" value="1"/>
</dbReference>
<dbReference type="PANTHER" id="PTHR44144">
    <property type="entry name" value="DNAJ HOMOLOG SUBFAMILY C MEMBER 9"/>
    <property type="match status" value="1"/>
</dbReference>
<keyword evidence="4" id="KW-1185">Reference proteome</keyword>
<evidence type="ECO:0000256" key="1">
    <source>
        <dbReference type="SAM" id="MobiDB-lite"/>
    </source>
</evidence>
<gene>
    <name evidence="3" type="ORF">CLIB1423_11S01068</name>
</gene>
<dbReference type="InterPro" id="IPR052594">
    <property type="entry name" value="J_domain-containing_protein"/>
</dbReference>
<name>A0A9P0VZ13_9ASCO</name>
<proteinExistence type="predicted"/>
<dbReference type="PROSITE" id="PS50076">
    <property type="entry name" value="DNAJ_2"/>
    <property type="match status" value="1"/>
</dbReference>
<dbReference type="SMART" id="SM00271">
    <property type="entry name" value="DnaJ"/>
    <property type="match status" value="1"/>
</dbReference>
<evidence type="ECO:0000313" key="3">
    <source>
        <dbReference type="EMBL" id="CAH2353499.1"/>
    </source>
</evidence>
<dbReference type="PRINTS" id="PR00625">
    <property type="entry name" value="JDOMAIN"/>
</dbReference>
<evidence type="ECO:0000313" key="4">
    <source>
        <dbReference type="Proteomes" id="UP000837801"/>
    </source>
</evidence>